<reference evidence="1 2" key="1">
    <citation type="submission" date="2020-03" db="EMBL/GenBank/DDBJ databases">
        <title>Complete Genome Sequence of Halomonas hydrothermalis Strain Slthf2, Halophilic Bacterium Isolated from Deep-Sea Hydrothermal-Vent Environments.</title>
        <authorList>
            <person name="Takeyama N."/>
            <person name="Huang M."/>
            <person name="Sato K."/>
            <person name="Galipon J."/>
            <person name="Arakawa K."/>
        </authorList>
    </citation>
    <scope>NUCLEOTIDE SEQUENCE [LARGE SCALE GENOMIC DNA]</scope>
    <source>
        <strain evidence="1 2">Slthf2</strain>
    </source>
</reference>
<dbReference type="EMBL" id="AP022843">
    <property type="protein sequence ID" value="BCB06761.1"/>
    <property type="molecule type" value="Genomic_DNA"/>
</dbReference>
<name>A0A6F8U0R4_9GAMM</name>
<proteinExistence type="predicted"/>
<keyword evidence="2" id="KW-1185">Reference proteome</keyword>
<accession>A0A6F8U0R4</accession>
<dbReference type="AlphaFoldDB" id="A0A6F8U0R4"/>
<sequence length="105" mass="12412">MTTFRVYGMTESKARQLARSLPPKNRESIEDYENREQERFEQLMSGGKEVPLSTAFDAPQFAKQFIDLAKKAGRYRNLHIRRPETIQVQRGKKTVHTTYWKEYVT</sequence>
<dbReference type="Proteomes" id="UP000502259">
    <property type="component" value="Chromosome"/>
</dbReference>
<evidence type="ECO:0000313" key="1">
    <source>
        <dbReference type="EMBL" id="BCB06761.1"/>
    </source>
</evidence>
<protein>
    <submittedName>
        <fullName evidence="1">Uncharacterized protein</fullName>
    </submittedName>
</protein>
<dbReference type="RefSeq" id="WP_172419969.1">
    <property type="nucleotide sequence ID" value="NZ_AP022843.1"/>
</dbReference>
<evidence type="ECO:0000313" key="2">
    <source>
        <dbReference type="Proteomes" id="UP000502259"/>
    </source>
</evidence>
<organism evidence="1 2">
    <name type="scientific">Halomonas hydrothermalis</name>
    <dbReference type="NCBI Taxonomy" id="115561"/>
    <lineage>
        <taxon>Bacteria</taxon>
        <taxon>Pseudomonadati</taxon>
        <taxon>Pseudomonadota</taxon>
        <taxon>Gammaproteobacteria</taxon>
        <taxon>Oceanospirillales</taxon>
        <taxon>Halomonadaceae</taxon>
        <taxon>Halomonas</taxon>
    </lineage>
</organism>
<gene>
    <name evidence="1" type="ORF">HHSLTHF2_06510</name>
</gene>